<dbReference type="Gene3D" id="3.30.1180.20">
    <property type="entry name" value="Dihydroxyacetone kinase, domain 2"/>
    <property type="match status" value="1"/>
</dbReference>
<sequence length="333" mass="35700">MQKFVNNPDFIVEDMINGYVKAHSDLIAHSERNSHVVKYKNAPVKDKVGIVTGGGSGHEPAFLGYIGENMADAVAVGEVFSSPPAQAFFDAFVEADAGKGVACLFGNYAGDNMNVKMAVMMAEDEDIEVKYVVATDDVASAPKENKEKRHGIAGGPLMWKIGGAKASKGGTLNEVIEVAKKVVDNTRSICVGLSPCVIPAVGKPNFSIEDGTMEFGVGHHGETGIKVEKLKTAKEIAEEMTHTVVKDLECPENTELVVILSGLGSTPIMELYVLYDEVYNILSQYGLKVHKALVGNYVTSLDMNGAALTIMSLDDELKELFDMPSNSPGLIIK</sequence>
<dbReference type="AlphaFoldDB" id="A0A9D9DXD3"/>
<dbReference type="PROSITE" id="PS51481">
    <property type="entry name" value="DHAK"/>
    <property type="match status" value="1"/>
</dbReference>
<dbReference type="FunFam" id="3.40.50.10440:FF:000001">
    <property type="entry name" value="Dihydroxyacetone kinase, DhaK subunit"/>
    <property type="match status" value="1"/>
</dbReference>
<dbReference type="PANTHER" id="PTHR28629">
    <property type="entry name" value="TRIOKINASE/FMN CYCLASE"/>
    <property type="match status" value="1"/>
</dbReference>
<comment type="caution">
    <text evidence="2">The sequence shown here is derived from an EMBL/GenBank/DDBJ whole genome shotgun (WGS) entry which is preliminary data.</text>
</comment>
<keyword evidence="2" id="KW-0418">Kinase</keyword>
<dbReference type="Pfam" id="PF02733">
    <property type="entry name" value="Dak1"/>
    <property type="match status" value="1"/>
</dbReference>
<dbReference type="Gene3D" id="3.40.50.10440">
    <property type="entry name" value="Dihydroxyacetone kinase, domain 1"/>
    <property type="match status" value="1"/>
</dbReference>
<dbReference type="InterPro" id="IPR050861">
    <property type="entry name" value="Dihydroxyacetone_Kinase"/>
</dbReference>
<dbReference type="GO" id="GO:0019563">
    <property type="term" value="P:glycerol catabolic process"/>
    <property type="evidence" value="ECO:0007669"/>
    <property type="project" value="TreeGrafter"/>
</dbReference>
<dbReference type="InterPro" id="IPR004006">
    <property type="entry name" value="DhaK_dom"/>
</dbReference>
<reference evidence="2" key="1">
    <citation type="submission" date="2020-10" db="EMBL/GenBank/DDBJ databases">
        <authorList>
            <person name="Gilroy R."/>
        </authorList>
    </citation>
    <scope>NUCLEOTIDE SEQUENCE</scope>
    <source>
        <strain evidence="2">F6-4510</strain>
    </source>
</reference>
<dbReference type="PANTHER" id="PTHR28629:SF4">
    <property type="entry name" value="TRIOKINASE_FMN CYCLASE"/>
    <property type="match status" value="1"/>
</dbReference>
<evidence type="ECO:0000313" key="3">
    <source>
        <dbReference type="Proteomes" id="UP000823611"/>
    </source>
</evidence>
<protein>
    <submittedName>
        <fullName evidence="2">Dihydroxyacetone kinase subunit DhaK</fullName>
    </submittedName>
</protein>
<gene>
    <name evidence="2" type="ORF">IAC55_05185</name>
</gene>
<organism evidence="2 3">
    <name type="scientific">Candidatus Fimicola merdigallinarum</name>
    <dbReference type="NCBI Taxonomy" id="2840819"/>
    <lineage>
        <taxon>Bacteria</taxon>
        <taxon>Bacillati</taxon>
        <taxon>Bacillota</taxon>
        <taxon>Clostridia</taxon>
        <taxon>Lachnospirales</taxon>
        <taxon>Lachnospiraceae</taxon>
        <taxon>Lachnospiraceae incertae sedis</taxon>
        <taxon>Candidatus Fimicola</taxon>
    </lineage>
</organism>
<accession>A0A9D9DXD3</accession>
<dbReference type="GO" id="GO:0005829">
    <property type="term" value="C:cytosol"/>
    <property type="evidence" value="ECO:0007669"/>
    <property type="project" value="TreeGrafter"/>
</dbReference>
<dbReference type="GO" id="GO:0004371">
    <property type="term" value="F:glycerone kinase activity"/>
    <property type="evidence" value="ECO:0007669"/>
    <property type="project" value="InterPro"/>
</dbReference>
<proteinExistence type="predicted"/>
<name>A0A9D9DXD3_9FIRM</name>
<evidence type="ECO:0000313" key="2">
    <source>
        <dbReference type="EMBL" id="MBO8434697.1"/>
    </source>
</evidence>
<feature type="domain" description="DhaK" evidence="1">
    <location>
        <begin position="7"/>
        <end position="330"/>
    </location>
</feature>
<reference evidence="2" key="2">
    <citation type="journal article" date="2021" name="PeerJ">
        <title>Extensive microbial diversity within the chicken gut microbiome revealed by metagenomics and culture.</title>
        <authorList>
            <person name="Gilroy R."/>
            <person name="Ravi A."/>
            <person name="Getino M."/>
            <person name="Pursley I."/>
            <person name="Horton D.L."/>
            <person name="Alikhan N.F."/>
            <person name="Baker D."/>
            <person name="Gharbi K."/>
            <person name="Hall N."/>
            <person name="Watson M."/>
            <person name="Adriaenssens E.M."/>
            <person name="Foster-Nyarko E."/>
            <person name="Jarju S."/>
            <person name="Secka A."/>
            <person name="Antonio M."/>
            <person name="Oren A."/>
            <person name="Chaudhuri R.R."/>
            <person name="La Ragione R."/>
            <person name="Hildebrand F."/>
            <person name="Pallen M.J."/>
        </authorList>
    </citation>
    <scope>NUCLEOTIDE SEQUENCE</scope>
    <source>
        <strain evidence="2">F6-4510</strain>
    </source>
</reference>
<dbReference type="EMBL" id="JADIMX010000099">
    <property type="protein sequence ID" value="MBO8434697.1"/>
    <property type="molecule type" value="Genomic_DNA"/>
</dbReference>
<evidence type="ECO:0000259" key="1">
    <source>
        <dbReference type="PROSITE" id="PS51481"/>
    </source>
</evidence>
<dbReference type="SUPFAM" id="SSF82549">
    <property type="entry name" value="DAK1/DegV-like"/>
    <property type="match status" value="1"/>
</dbReference>
<keyword evidence="2" id="KW-0808">Transferase</keyword>
<dbReference type="Proteomes" id="UP000823611">
    <property type="component" value="Unassembled WGS sequence"/>
</dbReference>